<evidence type="ECO:0000256" key="2">
    <source>
        <dbReference type="ARBA" id="ARBA00006810"/>
    </source>
</evidence>
<dbReference type="PROSITE" id="PS00449">
    <property type="entry name" value="ATPASE_A"/>
    <property type="match status" value="1"/>
</dbReference>
<feature type="transmembrane region" description="Helical" evidence="11">
    <location>
        <begin position="40"/>
        <end position="58"/>
    </location>
</feature>
<sequence>MIVNIEQDAEVLLTQTAIVTEHTLYAEQVYKIGGFPITNSLLNTWLAVLAVAVFGLYFRTKIKLIPRGVQNFLEAVVEALLDVFDSVTGSRAKTFKFFPFIFSFFVFILINNWLGLLPGIGSIGQVVAENGEKLFIPFFRGGTADLNTTFALAVIGVAASHIFGITAVGGWNYFNKFINLKVLFEMPKKIFKEPAVLIVNPIKFFVGLLEIISELAKIASLSFRLFGNIFAGEVLVAATAAILAYGLPIPFMFLEVMVGAIQALIFAMLILTYLTMMTAAEEH</sequence>
<dbReference type="InterPro" id="IPR023011">
    <property type="entry name" value="ATP_synth_F0_asu_AS"/>
</dbReference>
<dbReference type="CDD" id="cd00310">
    <property type="entry name" value="ATP-synt_Fo_a_6"/>
    <property type="match status" value="1"/>
</dbReference>
<evidence type="ECO:0000256" key="3">
    <source>
        <dbReference type="ARBA" id="ARBA00022448"/>
    </source>
</evidence>
<comment type="subcellular location">
    <subcellularLocation>
        <location evidence="11 12">Cell membrane</location>
        <topology evidence="11 12">Multi-pass membrane protein</topology>
    </subcellularLocation>
    <subcellularLocation>
        <location evidence="1">Membrane</location>
        <topology evidence="1">Multi-pass membrane protein</topology>
    </subcellularLocation>
</comment>
<keyword evidence="3 11" id="KW-0813">Transport</keyword>
<dbReference type="AlphaFoldDB" id="A0A1F5SBX2"/>
<proteinExistence type="inferred from homology"/>
<evidence type="ECO:0000256" key="5">
    <source>
        <dbReference type="ARBA" id="ARBA00022692"/>
    </source>
</evidence>
<evidence type="ECO:0000256" key="4">
    <source>
        <dbReference type="ARBA" id="ARBA00022547"/>
    </source>
</evidence>
<keyword evidence="8 11" id="KW-0406">Ion transport</keyword>
<evidence type="ECO:0000313" key="13">
    <source>
        <dbReference type="EMBL" id="OGF23953.1"/>
    </source>
</evidence>
<keyword evidence="5 11" id="KW-0812">Transmembrane</keyword>
<evidence type="ECO:0000256" key="9">
    <source>
        <dbReference type="ARBA" id="ARBA00023136"/>
    </source>
</evidence>
<keyword evidence="11" id="KW-1003">Cell membrane</keyword>
<keyword evidence="9 11" id="KW-0472">Membrane</keyword>
<dbReference type="HAMAP" id="MF_01393">
    <property type="entry name" value="ATP_synth_a_bact"/>
    <property type="match status" value="1"/>
</dbReference>
<dbReference type="GO" id="GO:0042777">
    <property type="term" value="P:proton motive force-driven plasma membrane ATP synthesis"/>
    <property type="evidence" value="ECO:0007669"/>
    <property type="project" value="TreeGrafter"/>
</dbReference>
<accession>A0A1F5SBX2</accession>
<evidence type="ECO:0000256" key="10">
    <source>
        <dbReference type="ARBA" id="ARBA00023310"/>
    </source>
</evidence>
<evidence type="ECO:0000313" key="14">
    <source>
        <dbReference type="Proteomes" id="UP000178783"/>
    </source>
</evidence>
<reference evidence="13 14" key="1">
    <citation type="journal article" date="2016" name="Nat. Commun.">
        <title>Thousands of microbial genomes shed light on interconnected biogeochemical processes in an aquifer system.</title>
        <authorList>
            <person name="Anantharaman K."/>
            <person name="Brown C.T."/>
            <person name="Hug L.A."/>
            <person name="Sharon I."/>
            <person name="Castelle C.J."/>
            <person name="Probst A.J."/>
            <person name="Thomas B.C."/>
            <person name="Singh A."/>
            <person name="Wilkins M.J."/>
            <person name="Karaoz U."/>
            <person name="Brodie E.L."/>
            <person name="Williams K.H."/>
            <person name="Hubbard S.S."/>
            <person name="Banfield J.F."/>
        </authorList>
    </citation>
    <scope>NUCLEOTIDE SEQUENCE [LARGE SCALE GENOMIC DNA]</scope>
</reference>
<keyword evidence="4 11" id="KW-0138">CF(0)</keyword>
<dbReference type="GO" id="GO:0045259">
    <property type="term" value="C:proton-transporting ATP synthase complex"/>
    <property type="evidence" value="ECO:0007669"/>
    <property type="project" value="UniProtKB-KW"/>
</dbReference>
<dbReference type="GO" id="GO:0005886">
    <property type="term" value="C:plasma membrane"/>
    <property type="evidence" value="ECO:0007669"/>
    <property type="project" value="UniProtKB-SubCell"/>
</dbReference>
<dbReference type="Proteomes" id="UP000178783">
    <property type="component" value="Unassembled WGS sequence"/>
</dbReference>
<feature type="transmembrane region" description="Helical" evidence="11">
    <location>
        <begin position="252"/>
        <end position="274"/>
    </location>
</feature>
<comment type="function">
    <text evidence="11 12">Key component of the proton channel; it plays a direct role in the translocation of protons across the membrane.</text>
</comment>
<feature type="transmembrane region" description="Helical" evidence="11">
    <location>
        <begin position="225"/>
        <end position="245"/>
    </location>
</feature>
<feature type="transmembrane region" description="Helical" evidence="11">
    <location>
        <begin position="150"/>
        <end position="174"/>
    </location>
</feature>
<dbReference type="Gene3D" id="1.20.120.220">
    <property type="entry name" value="ATP synthase, F0 complex, subunit A"/>
    <property type="match status" value="1"/>
</dbReference>
<dbReference type="EMBL" id="MFFW01000042">
    <property type="protein sequence ID" value="OGF23953.1"/>
    <property type="molecule type" value="Genomic_DNA"/>
</dbReference>
<evidence type="ECO:0000256" key="6">
    <source>
        <dbReference type="ARBA" id="ARBA00022781"/>
    </source>
</evidence>
<evidence type="ECO:0000256" key="11">
    <source>
        <dbReference type="HAMAP-Rule" id="MF_01393"/>
    </source>
</evidence>
<dbReference type="PANTHER" id="PTHR42823:SF3">
    <property type="entry name" value="ATP SYNTHASE SUBUNIT A, CHLOROPLASTIC"/>
    <property type="match status" value="1"/>
</dbReference>
<evidence type="ECO:0000256" key="12">
    <source>
        <dbReference type="RuleBase" id="RU000483"/>
    </source>
</evidence>
<dbReference type="InterPro" id="IPR045082">
    <property type="entry name" value="ATP_syn_F0_a_bact/chloroplast"/>
</dbReference>
<feature type="transmembrane region" description="Helical" evidence="11">
    <location>
        <begin position="97"/>
        <end position="114"/>
    </location>
</feature>
<keyword evidence="6 11" id="KW-0375">Hydrogen ion transport</keyword>
<protein>
    <recommendedName>
        <fullName evidence="11 12">ATP synthase subunit a</fullName>
    </recommendedName>
    <alternativeName>
        <fullName evidence="11">ATP synthase F0 sector subunit a</fullName>
    </alternativeName>
    <alternativeName>
        <fullName evidence="11">F-ATPase subunit 6</fullName>
    </alternativeName>
</protein>
<gene>
    <name evidence="11" type="primary">atpB</name>
    <name evidence="13" type="ORF">A3H66_01425</name>
</gene>
<dbReference type="SUPFAM" id="SSF81336">
    <property type="entry name" value="F1F0 ATP synthase subunit A"/>
    <property type="match status" value="1"/>
</dbReference>
<dbReference type="PRINTS" id="PR00123">
    <property type="entry name" value="ATPASEA"/>
</dbReference>
<evidence type="ECO:0000256" key="7">
    <source>
        <dbReference type="ARBA" id="ARBA00022989"/>
    </source>
</evidence>
<organism evidence="13 14">
    <name type="scientific">Candidatus Falkowbacteria bacterium RIFCSPLOWO2_02_FULL_45_21</name>
    <dbReference type="NCBI Taxonomy" id="1797989"/>
    <lineage>
        <taxon>Bacteria</taxon>
        <taxon>Candidatus Falkowiibacteriota</taxon>
    </lineage>
</organism>
<name>A0A1F5SBX2_9BACT</name>
<evidence type="ECO:0000256" key="1">
    <source>
        <dbReference type="ARBA" id="ARBA00004141"/>
    </source>
</evidence>
<keyword evidence="7 11" id="KW-1133">Transmembrane helix</keyword>
<dbReference type="InterPro" id="IPR035908">
    <property type="entry name" value="F0_ATP_A_sf"/>
</dbReference>
<keyword evidence="10 11" id="KW-0066">ATP synthesis</keyword>
<dbReference type="PANTHER" id="PTHR42823">
    <property type="entry name" value="ATP SYNTHASE SUBUNIT A, CHLOROPLASTIC"/>
    <property type="match status" value="1"/>
</dbReference>
<comment type="caution">
    <text evidence="13">The sequence shown here is derived from an EMBL/GenBank/DDBJ whole genome shotgun (WGS) entry which is preliminary data.</text>
</comment>
<comment type="similarity">
    <text evidence="2 11 12">Belongs to the ATPase A chain family.</text>
</comment>
<dbReference type="NCBIfam" id="TIGR01131">
    <property type="entry name" value="ATP_synt_6_or_A"/>
    <property type="match status" value="1"/>
</dbReference>
<dbReference type="GO" id="GO:0046933">
    <property type="term" value="F:proton-transporting ATP synthase activity, rotational mechanism"/>
    <property type="evidence" value="ECO:0007669"/>
    <property type="project" value="UniProtKB-UniRule"/>
</dbReference>
<evidence type="ECO:0000256" key="8">
    <source>
        <dbReference type="ARBA" id="ARBA00023065"/>
    </source>
</evidence>
<dbReference type="Pfam" id="PF00119">
    <property type="entry name" value="ATP-synt_A"/>
    <property type="match status" value="1"/>
</dbReference>
<dbReference type="STRING" id="1797989.A3H66_01425"/>
<dbReference type="InterPro" id="IPR000568">
    <property type="entry name" value="ATP_synth_F0_asu"/>
</dbReference>